<evidence type="ECO:0000313" key="2">
    <source>
        <dbReference type="EMBL" id="AZN72673.1"/>
    </source>
</evidence>
<keyword evidence="3" id="KW-1185">Reference proteome</keyword>
<reference evidence="2 3" key="1">
    <citation type="submission" date="2018-09" db="EMBL/GenBank/DDBJ databases">
        <title>Marinorhizobium profundi gen. nov., sp. nov., isolated from a deep-sea sediment sample from the New Britain Trench and proposal of Marinorhizobiaceae fam. nov. in the order Rhizobiales of the class Alphaproteobacteria.</title>
        <authorList>
            <person name="Cao J."/>
        </authorList>
    </citation>
    <scope>NUCLEOTIDE SEQUENCE [LARGE SCALE GENOMIC DNA]</scope>
    <source>
        <strain evidence="2 3">WS11</strain>
    </source>
</reference>
<gene>
    <name evidence="2" type="ORF">D5400_16580</name>
</gene>
<feature type="transmembrane region" description="Helical" evidence="1">
    <location>
        <begin position="44"/>
        <end position="63"/>
    </location>
</feature>
<dbReference type="EMBL" id="CP032509">
    <property type="protein sequence ID" value="AZN72673.1"/>
    <property type="molecule type" value="Genomic_DNA"/>
</dbReference>
<evidence type="ECO:0008006" key="4">
    <source>
        <dbReference type="Google" id="ProtNLM"/>
    </source>
</evidence>
<evidence type="ECO:0000313" key="3">
    <source>
        <dbReference type="Proteomes" id="UP000268192"/>
    </source>
</evidence>
<organism evidence="2 3">
    <name type="scientific">Georhizobium profundi</name>
    <dbReference type="NCBI Taxonomy" id="2341112"/>
    <lineage>
        <taxon>Bacteria</taxon>
        <taxon>Pseudomonadati</taxon>
        <taxon>Pseudomonadota</taxon>
        <taxon>Alphaproteobacteria</taxon>
        <taxon>Hyphomicrobiales</taxon>
        <taxon>Rhizobiaceae</taxon>
        <taxon>Georhizobium</taxon>
    </lineage>
</organism>
<keyword evidence="1" id="KW-0472">Membrane</keyword>
<dbReference type="Proteomes" id="UP000268192">
    <property type="component" value="Chromosome"/>
</dbReference>
<sequence>MDPIKPWYMSRSIWGGLIAAAASLGSLFGLTLETGDQLILTEALLQAIGALGAAAAVYGRFAATSRLF</sequence>
<name>A0A3S9B6X6_9HYPH</name>
<proteinExistence type="predicted"/>
<dbReference type="RefSeq" id="WP_126010998.1">
    <property type="nucleotide sequence ID" value="NZ_CP032509.1"/>
</dbReference>
<feature type="transmembrane region" description="Helical" evidence="1">
    <location>
        <begin position="12"/>
        <end position="32"/>
    </location>
</feature>
<dbReference type="AlphaFoldDB" id="A0A3S9B6X6"/>
<evidence type="ECO:0000256" key="1">
    <source>
        <dbReference type="SAM" id="Phobius"/>
    </source>
</evidence>
<dbReference type="KEGG" id="abaw:D5400_16580"/>
<protein>
    <recommendedName>
        <fullName evidence="4">Holin</fullName>
    </recommendedName>
</protein>
<keyword evidence="1" id="KW-0812">Transmembrane</keyword>
<keyword evidence="1" id="KW-1133">Transmembrane helix</keyword>
<accession>A0A3S9B6X6</accession>